<reference evidence="6 7" key="1">
    <citation type="journal article" date="2013" name="Genome Announc.">
        <title>Draft Genome Sequence of an Alphaproteobacterium, Caenispirillum salinarum AK4(T), Isolated from a Solar Saltern.</title>
        <authorList>
            <person name="Khatri I."/>
            <person name="Singh A."/>
            <person name="Korpole S."/>
            <person name="Pinnaka A.K."/>
            <person name="Subramanian S."/>
        </authorList>
    </citation>
    <scope>NUCLEOTIDE SEQUENCE [LARGE SCALE GENOMIC DNA]</scope>
    <source>
        <strain evidence="6 7">AK4</strain>
    </source>
</reference>
<dbReference type="GO" id="GO:0006310">
    <property type="term" value="P:DNA recombination"/>
    <property type="evidence" value="ECO:0007669"/>
    <property type="project" value="UniProtKB-KW"/>
</dbReference>
<dbReference type="PANTHER" id="PTHR30349">
    <property type="entry name" value="PHAGE INTEGRASE-RELATED"/>
    <property type="match status" value="1"/>
</dbReference>
<dbReference type="Gene3D" id="1.10.443.10">
    <property type="entry name" value="Intergrase catalytic core"/>
    <property type="match status" value="1"/>
</dbReference>
<dbReference type="AlphaFoldDB" id="K9GUJ9"/>
<dbReference type="Proteomes" id="UP000009881">
    <property type="component" value="Unassembled WGS sequence"/>
</dbReference>
<keyword evidence="2" id="KW-0229">DNA integration</keyword>
<gene>
    <name evidence="6" type="ORF">C882_0645</name>
</gene>
<accession>K9GUJ9</accession>
<comment type="similarity">
    <text evidence="1">Belongs to the 'phage' integrase family.</text>
</comment>
<organism evidence="6 7">
    <name type="scientific">Caenispirillum salinarum AK4</name>
    <dbReference type="NCBI Taxonomy" id="1238182"/>
    <lineage>
        <taxon>Bacteria</taxon>
        <taxon>Pseudomonadati</taxon>
        <taxon>Pseudomonadota</taxon>
        <taxon>Alphaproteobacteria</taxon>
        <taxon>Rhodospirillales</taxon>
        <taxon>Novispirillaceae</taxon>
        <taxon>Caenispirillum</taxon>
    </lineage>
</organism>
<dbReference type="EMBL" id="ANHY01000014">
    <property type="protein sequence ID" value="EKV28882.1"/>
    <property type="molecule type" value="Genomic_DNA"/>
</dbReference>
<dbReference type="InterPro" id="IPR011010">
    <property type="entry name" value="DNA_brk_join_enz"/>
</dbReference>
<feature type="domain" description="Tyr recombinase" evidence="5">
    <location>
        <begin position="121"/>
        <end position="318"/>
    </location>
</feature>
<keyword evidence="4" id="KW-0233">DNA recombination</keyword>
<dbReference type="GO" id="GO:0015074">
    <property type="term" value="P:DNA integration"/>
    <property type="evidence" value="ECO:0007669"/>
    <property type="project" value="UniProtKB-KW"/>
</dbReference>
<evidence type="ECO:0000259" key="5">
    <source>
        <dbReference type="PROSITE" id="PS51898"/>
    </source>
</evidence>
<dbReference type="GO" id="GO:0003677">
    <property type="term" value="F:DNA binding"/>
    <property type="evidence" value="ECO:0007669"/>
    <property type="project" value="UniProtKB-KW"/>
</dbReference>
<evidence type="ECO:0000256" key="4">
    <source>
        <dbReference type="ARBA" id="ARBA00023172"/>
    </source>
</evidence>
<evidence type="ECO:0000256" key="1">
    <source>
        <dbReference type="ARBA" id="ARBA00008857"/>
    </source>
</evidence>
<proteinExistence type="inferred from homology"/>
<name>K9GUJ9_9PROT</name>
<comment type="caution">
    <text evidence="6">The sequence shown here is derived from an EMBL/GenBank/DDBJ whole genome shotgun (WGS) entry which is preliminary data.</text>
</comment>
<protein>
    <recommendedName>
        <fullName evidence="5">Tyr recombinase domain-containing protein</fullName>
    </recommendedName>
</protein>
<dbReference type="PATRIC" id="fig|1238182.3.peg.2859"/>
<dbReference type="InterPro" id="IPR002104">
    <property type="entry name" value="Integrase_catalytic"/>
</dbReference>
<dbReference type="PANTHER" id="PTHR30349:SF41">
    <property type="entry name" value="INTEGRASE_RECOMBINASE PROTEIN MJ0367-RELATED"/>
    <property type="match status" value="1"/>
</dbReference>
<dbReference type="SUPFAM" id="SSF56349">
    <property type="entry name" value="DNA breaking-rejoining enzymes"/>
    <property type="match status" value="1"/>
</dbReference>
<evidence type="ECO:0000313" key="7">
    <source>
        <dbReference type="Proteomes" id="UP000009881"/>
    </source>
</evidence>
<sequence>MPLKDWPDTVKSAWTQARHPLLGSLADGPQELWSEAFWRRVERGLGRYLAWRGDAPFIVERGTVREYVEGLDAEGLSPQTIGMYIEELAVWMSVIWQPEADWQWLHKLARRYKLDRTSRRKNGRIVDSEELYGLGRRLMRRAERLPRTTAAAILFRDGLMIALLARRPIRLSNLASLRFDDSVVITDHGAMITLARTKTKGYTAPLAPELVKALRRYRADYQPVLAGDGGHADVWIGRDGRTMTPRGISQRVRDVTQREIGRTLSPHLFRDCLATTAMMTSSEATKLAPQVLGHSDPRTTSTYYQHGVSAAAARTLGDILAPHRRAARPPGHGRGKGR</sequence>
<dbReference type="eggNOG" id="COG4974">
    <property type="taxonomic scope" value="Bacteria"/>
</dbReference>
<dbReference type="CDD" id="cd00397">
    <property type="entry name" value="DNA_BRE_C"/>
    <property type="match status" value="1"/>
</dbReference>
<keyword evidence="7" id="KW-1185">Reference proteome</keyword>
<dbReference type="InterPro" id="IPR013762">
    <property type="entry name" value="Integrase-like_cat_sf"/>
</dbReference>
<evidence type="ECO:0000313" key="6">
    <source>
        <dbReference type="EMBL" id="EKV28882.1"/>
    </source>
</evidence>
<evidence type="ECO:0000256" key="3">
    <source>
        <dbReference type="ARBA" id="ARBA00023125"/>
    </source>
</evidence>
<evidence type="ECO:0000256" key="2">
    <source>
        <dbReference type="ARBA" id="ARBA00022908"/>
    </source>
</evidence>
<keyword evidence="3" id="KW-0238">DNA-binding</keyword>
<dbReference type="PROSITE" id="PS51898">
    <property type="entry name" value="TYR_RECOMBINASE"/>
    <property type="match status" value="1"/>
</dbReference>
<dbReference type="STRING" id="1238182.C882_0645"/>
<dbReference type="InterPro" id="IPR050090">
    <property type="entry name" value="Tyrosine_recombinase_XerCD"/>
</dbReference>
<dbReference type="Pfam" id="PF00589">
    <property type="entry name" value="Phage_integrase"/>
    <property type="match status" value="1"/>
</dbReference>